<dbReference type="InterPro" id="IPR007062">
    <property type="entry name" value="PPI-2"/>
</dbReference>
<protein>
    <recommendedName>
        <fullName evidence="4">Protein phosphatase inhibitor 2</fullName>
    </recommendedName>
</protein>
<feature type="region of interest" description="Disordered" evidence="1">
    <location>
        <begin position="22"/>
        <end position="57"/>
    </location>
</feature>
<evidence type="ECO:0000313" key="2">
    <source>
        <dbReference type="EMBL" id="KAL3815720.1"/>
    </source>
</evidence>
<dbReference type="EMBL" id="JALLPB020000185">
    <property type="protein sequence ID" value="KAL3815720.1"/>
    <property type="molecule type" value="Genomic_DNA"/>
</dbReference>
<feature type="compositionally biased region" description="Polar residues" evidence="1">
    <location>
        <begin position="127"/>
        <end position="146"/>
    </location>
</feature>
<dbReference type="Proteomes" id="UP001530377">
    <property type="component" value="Unassembled WGS sequence"/>
</dbReference>
<reference evidence="2 3" key="1">
    <citation type="submission" date="2024-10" db="EMBL/GenBank/DDBJ databases">
        <title>Updated reference genomes for cyclostephanoid diatoms.</title>
        <authorList>
            <person name="Roberts W.R."/>
            <person name="Alverson A.J."/>
        </authorList>
    </citation>
    <scope>NUCLEOTIDE SEQUENCE [LARGE SCALE GENOMIC DNA]</scope>
    <source>
        <strain evidence="2 3">AJA228-03</strain>
    </source>
</reference>
<dbReference type="Pfam" id="PF04979">
    <property type="entry name" value="IPP-2"/>
    <property type="match status" value="1"/>
</dbReference>
<feature type="compositionally biased region" description="Low complexity" evidence="1">
    <location>
        <begin position="28"/>
        <end position="50"/>
    </location>
</feature>
<feature type="compositionally biased region" description="Gly residues" evidence="1">
    <location>
        <begin position="101"/>
        <end position="118"/>
    </location>
</feature>
<evidence type="ECO:0000256" key="1">
    <source>
        <dbReference type="SAM" id="MobiDB-lite"/>
    </source>
</evidence>
<dbReference type="AlphaFoldDB" id="A0ABD3RRZ1"/>
<feature type="compositionally biased region" description="Acidic residues" evidence="1">
    <location>
        <begin position="210"/>
        <end position="226"/>
    </location>
</feature>
<evidence type="ECO:0000313" key="3">
    <source>
        <dbReference type="Proteomes" id="UP001530377"/>
    </source>
</evidence>
<organism evidence="2 3">
    <name type="scientific">Cyclostephanos tholiformis</name>
    <dbReference type="NCBI Taxonomy" id="382380"/>
    <lineage>
        <taxon>Eukaryota</taxon>
        <taxon>Sar</taxon>
        <taxon>Stramenopiles</taxon>
        <taxon>Ochrophyta</taxon>
        <taxon>Bacillariophyta</taxon>
        <taxon>Coscinodiscophyceae</taxon>
        <taxon>Thalassiosirophycidae</taxon>
        <taxon>Stephanodiscales</taxon>
        <taxon>Stephanodiscaceae</taxon>
        <taxon>Cyclostephanos</taxon>
    </lineage>
</organism>
<evidence type="ECO:0008006" key="4">
    <source>
        <dbReference type="Google" id="ProtNLM"/>
    </source>
</evidence>
<name>A0ABD3RRZ1_9STRA</name>
<keyword evidence="3" id="KW-1185">Reference proteome</keyword>
<feature type="compositionally biased region" description="Basic and acidic residues" evidence="1">
    <location>
        <begin position="70"/>
        <end position="94"/>
    </location>
</feature>
<feature type="region of interest" description="Disordered" evidence="1">
    <location>
        <begin position="70"/>
        <end position="240"/>
    </location>
</feature>
<dbReference type="PANTHER" id="PTHR12398">
    <property type="entry name" value="PROTEIN PHOSPHATASE INHIBITOR"/>
    <property type="match status" value="1"/>
</dbReference>
<feature type="compositionally biased region" description="Basic and acidic residues" evidence="1">
    <location>
        <begin position="182"/>
        <end position="209"/>
    </location>
</feature>
<feature type="compositionally biased region" description="Basic and acidic residues" evidence="1">
    <location>
        <begin position="227"/>
        <end position="240"/>
    </location>
</feature>
<accession>A0ABD3RRZ1</accession>
<gene>
    <name evidence="2" type="ORF">ACHAXA_004922</name>
</gene>
<dbReference type="PANTHER" id="PTHR12398:SF20">
    <property type="entry name" value="PROTEIN PHOSPHATASE 1 REGULATORY INHIBITOR SUBUNIT 2"/>
    <property type="match status" value="1"/>
</dbReference>
<sequence length="240" mass="26151">MDATSIRAVNPILKKDLHYAVETGGGPSSSFSAAIDDASSGVGGVAPSSKSTKDKKHLVWDENAIEEHDLLRGTRMKIDEPKTPYTEYEYHSDADGESVSSGGGGGNGDGGGDGGGGGRRPRSPNGANQPKSTCLATHWNDVSSRLQAVADERDEERRERRPDTSSSSSSSTIPWNASDGEDEKKRTFADMRRRHYNEAEEIKRWKAEHADDDDDEDDDDDDDDDSEGKKNVDDDDNMKE</sequence>
<proteinExistence type="predicted"/>
<comment type="caution">
    <text evidence="2">The sequence shown here is derived from an EMBL/GenBank/DDBJ whole genome shotgun (WGS) entry which is preliminary data.</text>
</comment>